<dbReference type="CDD" id="cd00161">
    <property type="entry name" value="beta-trefoil_Ricin-like"/>
    <property type="match status" value="1"/>
</dbReference>
<evidence type="ECO:0000313" key="3">
    <source>
        <dbReference type="EMBL" id="KAK7055961.1"/>
    </source>
</evidence>
<organism evidence="3 4">
    <name type="scientific">Favolaschia claudopus</name>
    <dbReference type="NCBI Taxonomy" id="2862362"/>
    <lineage>
        <taxon>Eukaryota</taxon>
        <taxon>Fungi</taxon>
        <taxon>Dikarya</taxon>
        <taxon>Basidiomycota</taxon>
        <taxon>Agaricomycotina</taxon>
        <taxon>Agaricomycetes</taxon>
        <taxon>Agaricomycetidae</taxon>
        <taxon>Agaricales</taxon>
        <taxon>Marasmiineae</taxon>
        <taxon>Mycenaceae</taxon>
        <taxon>Favolaschia</taxon>
    </lineage>
</organism>
<keyword evidence="4" id="KW-1185">Reference proteome</keyword>
<feature type="chain" id="PRO_5043328892" evidence="1">
    <location>
        <begin position="18"/>
        <end position="308"/>
    </location>
</feature>
<dbReference type="InterPro" id="IPR035992">
    <property type="entry name" value="Ricin_B-like_lectins"/>
</dbReference>
<proteinExistence type="predicted"/>
<comment type="caution">
    <text evidence="3">The sequence shown here is derived from an EMBL/GenBank/DDBJ whole genome shotgun (WGS) entry which is preliminary data.</text>
</comment>
<evidence type="ECO:0000256" key="1">
    <source>
        <dbReference type="SAM" id="SignalP"/>
    </source>
</evidence>
<sequence length="308" mass="32911">MARLIAFSLVAVPAVLGTRLYNIVNNCPISISLYINGDNQGVLASSGGFTTRTVDNNWSGFIYTDANQGNVDGSGTVRAGFFGQDNYYYLVADPSWVNVGVSIAPIDRAPKGGFCLHAECEYGNCGSNAAYQQPPTAFPPPHSGIQPPAPLISCPQADTGYTVTFCPTGTIPNFVKGPLTIQPVGQSNKCLDVRGAVYANGTPVQIYDCNGSQAQKWAIKRGKGSVQVAGTNYCLDAGSNPANGVGMKIWQCYDGLAAQTWYYDGVRKTLNLYNQGQCLDLTDGDLTNGRQAQTWQCTSGNTNQLWDI</sequence>
<gene>
    <name evidence="3" type="ORF">R3P38DRAFT_2849858</name>
</gene>
<dbReference type="Gene3D" id="2.80.10.50">
    <property type="match status" value="2"/>
</dbReference>
<keyword evidence="1" id="KW-0732">Signal</keyword>
<dbReference type="PROSITE" id="PS50231">
    <property type="entry name" value="RICIN_B_LECTIN"/>
    <property type="match status" value="1"/>
</dbReference>
<feature type="signal peptide" evidence="1">
    <location>
        <begin position="1"/>
        <end position="17"/>
    </location>
</feature>
<dbReference type="Pfam" id="PF00652">
    <property type="entry name" value="Ricin_B_lectin"/>
    <property type="match status" value="1"/>
</dbReference>
<dbReference type="SUPFAM" id="SSF49870">
    <property type="entry name" value="Osmotin, thaumatin-like protein"/>
    <property type="match status" value="1"/>
</dbReference>
<accession>A0AAW0DXT9</accession>
<dbReference type="Proteomes" id="UP001362999">
    <property type="component" value="Unassembled WGS sequence"/>
</dbReference>
<dbReference type="SMART" id="SM00458">
    <property type="entry name" value="RICIN"/>
    <property type="match status" value="1"/>
</dbReference>
<dbReference type="EMBL" id="JAWWNJ010000005">
    <property type="protein sequence ID" value="KAK7055961.1"/>
    <property type="molecule type" value="Genomic_DNA"/>
</dbReference>
<dbReference type="InterPro" id="IPR037176">
    <property type="entry name" value="Osmotin/thaumatin-like_sf"/>
</dbReference>
<name>A0AAW0DXT9_9AGAR</name>
<evidence type="ECO:0000259" key="2">
    <source>
        <dbReference type="SMART" id="SM00458"/>
    </source>
</evidence>
<reference evidence="3 4" key="1">
    <citation type="journal article" date="2024" name="J Genomics">
        <title>Draft genome sequencing and assembly of Favolaschia claudopus CIRM-BRFM 2984 isolated from oak limbs.</title>
        <authorList>
            <person name="Navarro D."/>
            <person name="Drula E."/>
            <person name="Chaduli D."/>
            <person name="Cazenave R."/>
            <person name="Ahrendt S."/>
            <person name="Wang J."/>
            <person name="Lipzen A."/>
            <person name="Daum C."/>
            <person name="Barry K."/>
            <person name="Grigoriev I.V."/>
            <person name="Favel A."/>
            <person name="Rosso M.N."/>
            <person name="Martin F."/>
        </authorList>
    </citation>
    <scope>NUCLEOTIDE SEQUENCE [LARGE SCALE GENOMIC DNA]</scope>
    <source>
        <strain evidence="3 4">CIRM-BRFM 2984</strain>
    </source>
</reference>
<dbReference type="SUPFAM" id="SSF50370">
    <property type="entry name" value="Ricin B-like lectins"/>
    <property type="match status" value="1"/>
</dbReference>
<protein>
    <submittedName>
        <fullName evidence="3">Carbohydrate-binding module family 13 protein</fullName>
    </submittedName>
</protein>
<dbReference type="AlphaFoldDB" id="A0AAW0DXT9"/>
<feature type="domain" description="Ricin B lectin" evidence="2">
    <location>
        <begin position="176"/>
        <end position="308"/>
    </location>
</feature>
<evidence type="ECO:0000313" key="4">
    <source>
        <dbReference type="Proteomes" id="UP001362999"/>
    </source>
</evidence>
<dbReference type="InterPro" id="IPR000772">
    <property type="entry name" value="Ricin_B_lectin"/>
</dbReference>